<dbReference type="SUPFAM" id="SSF53383">
    <property type="entry name" value="PLP-dependent transferases"/>
    <property type="match status" value="1"/>
</dbReference>
<gene>
    <name evidence="6" type="ORF">SGLAD_v1c09530</name>
</gene>
<keyword evidence="7" id="KW-1185">Reference proteome</keyword>
<dbReference type="RefSeq" id="WP_134298247.1">
    <property type="nucleotide sequence ID" value="NZ_CP038013.1"/>
</dbReference>
<dbReference type="Gene3D" id="3.90.1150.10">
    <property type="entry name" value="Aspartate Aminotransferase, domain 1"/>
    <property type="match status" value="1"/>
</dbReference>
<evidence type="ECO:0000256" key="3">
    <source>
        <dbReference type="ARBA" id="ARBA00022679"/>
    </source>
</evidence>
<dbReference type="KEGG" id="sgq:SGLAD_v1c09530"/>
<dbReference type="Gene3D" id="3.40.640.10">
    <property type="entry name" value="Type I PLP-dependent aspartate aminotransferase-like (Major domain)"/>
    <property type="match status" value="1"/>
</dbReference>
<dbReference type="OrthoDB" id="389074at2"/>
<comment type="cofactor">
    <cofactor evidence="1">
        <name>pyridoxal 5'-phosphate</name>
        <dbReference type="ChEBI" id="CHEBI:597326"/>
    </cofactor>
</comment>
<name>A0A4P7AIQ7_9MOLU</name>
<evidence type="ECO:0000256" key="1">
    <source>
        <dbReference type="ARBA" id="ARBA00001933"/>
    </source>
</evidence>
<sequence length="348" mass="40277">MKKKIIFTPGPQTTKGNIKRQSIFHRSVESQEIVKKTKEVLCKEFGSKEVLIAQTSASELINIFSLSLKNKVTKNNKIAVIDTGNWSENIVRILESNKFIVNKIDKSIFDKSKTELENFIASLEETLVFGLLNETSTGCIYDYKNIYKEIKKQNKYLFIDAVSYPIFYRKENNLNQECDFLLMSSAKSFHSNPGFSFLGYSKSFEEYDIFENNYYFSLHLMHKFSKINQLPHTYFTNNLQVVCEDIEFTLNNKDKITKKINVLKDKFIEEMSKLGFLVNNKKDIINSNLIVLICPQKIKASELISFMYKNNIFVGGDQANLNSIRVCINYHNNISDVKILINSTKNLK</sequence>
<accession>A0A4P7AIQ7</accession>
<dbReference type="EMBL" id="CP038013">
    <property type="protein sequence ID" value="QBQ08152.1"/>
    <property type="molecule type" value="Genomic_DNA"/>
</dbReference>
<organism evidence="6 7">
    <name type="scientific">Spiroplasma gladiatoris</name>
    <dbReference type="NCBI Taxonomy" id="2143"/>
    <lineage>
        <taxon>Bacteria</taxon>
        <taxon>Bacillati</taxon>
        <taxon>Mycoplasmatota</taxon>
        <taxon>Mollicutes</taxon>
        <taxon>Entomoplasmatales</taxon>
        <taxon>Spiroplasmataceae</taxon>
        <taxon>Spiroplasma</taxon>
    </lineage>
</organism>
<reference evidence="6 7" key="1">
    <citation type="submission" date="2019-03" db="EMBL/GenBank/DDBJ databases">
        <title>Complete genome sequence of Spiroplasma gladiatoris TG-1 (DSM 22552).</title>
        <authorList>
            <person name="Lin Y.-C."/>
            <person name="Chou L."/>
            <person name="Kuo C.-H."/>
        </authorList>
    </citation>
    <scope>NUCLEOTIDE SEQUENCE [LARGE SCALE GENOMIC DNA]</scope>
    <source>
        <strain evidence="6 7">TG-1</strain>
    </source>
</reference>
<dbReference type="PANTHER" id="PTHR42778:SF1">
    <property type="entry name" value="2-AMINOETHYLPHOSPHONATE--PYRUVATE TRANSAMINASE"/>
    <property type="match status" value="1"/>
</dbReference>
<dbReference type="InterPro" id="IPR015421">
    <property type="entry name" value="PyrdxlP-dep_Trfase_major"/>
</dbReference>
<dbReference type="PANTHER" id="PTHR42778">
    <property type="entry name" value="2-AMINOETHYLPHOSPHONATE--PYRUVATE TRANSAMINASE"/>
    <property type="match status" value="1"/>
</dbReference>
<evidence type="ECO:0000313" key="7">
    <source>
        <dbReference type="Proteomes" id="UP000294309"/>
    </source>
</evidence>
<keyword evidence="4" id="KW-0663">Pyridoxal phosphate</keyword>
<dbReference type="Pfam" id="PF00266">
    <property type="entry name" value="Aminotran_5"/>
    <property type="match status" value="1"/>
</dbReference>
<evidence type="ECO:0000256" key="4">
    <source>
        <dbReference type="ARBA" id="ARBA00022898"/>
    </source>
</evidence>
<dbReference type="Proteomes" id="UP000294309">
    <property type="component" value="Chromosome"/>
</dbReference>
<proteinExistence type="predicted"/>
<evidence type="ECO:0000313" key="6">
    <source>
        <dbReference type="EMBL" id="QBQ08152.1"/>
    </source>
</evidence>
<protein>
    <submittedName>
        <fullName evidence="6">Aminotransferase class V-fold PLP-dependent enzyme</fullName>
    </submittedName>
</protein>
<keyword evidence="3 6" id="KW-0808">Transferase</keyword>
<dbReference type="InterPro" id="IPR000192">
    <property type="entry name" value="Aminotrans_V_dom"/>
</dbReference>
<evidence type="ECO:0000256" key="2">
    <source>
        <dbReference type="ARBA" id="ARBA00022576"/>
    </source>
</evidence>
<dbReference type="GO" id="GO:0008483">
    <property type="term" value="F:transaminase activity"/>
    <property type="evidence" value="ECO:0007669"/>
    <property type="project" value="UniProtKB-KW"/>
</dbReference>
<dbReference type="InterPro" id="IPR015422">
    <property type="entry name" value="PyrdxlP-dep_Trfase_small"/>
</dbReference>
<evidence type="ECO:0000259" key="5">
    <source>
        <dbReference type="Pfam" id="PF00266"/>
    </source>
</evidence>
<feature type="domain" description="Aminotransferase class V" evidence="5">
    <location>
        <begin position="14"/>
        <end position="314"/>
    </location>
</feature>
<dbReference type="InterPro" id="IPR015424">
    <property type="entry name" value="PyrdxlP-dep_Trfase"/>
</dbReference>
<keyword evidence="2 6" id="KW-0032">Aminotransferase</keyword>
<dbReference type="AlphaFoldDB" id="A0A4P7AIQ7"/>